<reference evidence="3" key="1">
    <citation type="submission" date="2020-01" db="EMBL/GenBank/DDBJ databases">
        <authorList>
            <person name="Mishra B."/>
        </authorList>
    </citation>
    <scope>NUCLEOTIDE SEQUENCE [LARGE SCALE GENOMIC DNA]</scope>
</reference>
<dbReference type="InterPro" id="IPR012337">
    <property type="entry name" value="RNaseH-like_sf"/>
</dbReference>
<name>A0A6D2IA79_9BRAS</name>
<organism evidence="3 4">
    <name type="scientific">Microthlaspi erraticum</name>
    <dbReference type="NCBI Taxonomy" id="1685480"/>
    <lineage>
        <taxon>Eukaryota</taxon>
        <taxon>Viridiplantae</taxon>
        <taxon>Streptophyta</taxon>
        <taxon>Embryophyta</taxon>
        <taxon>Tracheophyta</taxon>
        <taxon>Spermatophyta</taxon>
        <taxon>Magnoliopsida</taxon>
        <taxon>eudicotyledons</taxon>
        <taxon>Gunneridae</taxon>
        <taxon>Pentapetalae</taxon>
        <taxon>rosids</taxon>
        <taxon>malvids</taxon>
        <taxon>Brassicales</taxon>
        <taxon>Brassicaceae</taxon>
        <taxon>Coluteocarpeae</taxon>
        <taxon>Microthlaspi</taxon>
    </lineage>
</organism>
<evidence type="ECO:0000259" key="2">
    <source>
        <dbReference type="PROSITE" id="PS50994"/>
    </source>
</evidence>
<proteinExistence type="predicted"/>
<feature type="domain" description="Integrase catalytic" evidence="2">
    <location>
        <begin position="1"/>
        <end position="98"/>
    </location>
</feature>
<sequence length="306" mass="34399">MFQSDGGGEFISKAFLQHLQNSGIQHLVSCPHTPQQNGLVERKHRYLTELGLSMMFQRKMPAKYWVEAFFTSNYLTNLLPTFALQDNASPYQKMFGSIPVYTALRTFGCACYPTLRDYMSHKFDPKSLKCVFLGYSAKHKGYRCLYPPTGRVYLSRHVIFDESVFPFQNVYSTYHSPANTNLSKAWQQSFVPSSNNTTSTHRNSSSVAPTTSSPVSAKVPIVQDELHSELHDLSTSPEDTCIGRTPCLDHDAIGDSVLSSVAGTDNTEDQSDIPTREAIPATAEVQSEIYLQEKQDQQLLQFQTIR</sequence>
<dbReference type="Pfam" id="PF25597">
    <property type="entry name" value="SH3_retrovirus"/>
    <property type="match status" value="1"/>
</dbReference>
<dbReference type="Gene3D" id="3.30.420.10">
    <property type="entry name" value="Ribonuclease H-like superfamily/Ribonuclease H"/>
    <property type="match status" value="1"/>
</dbReference>
<dbReference type="GO" id="GO:0015074">
    <property type="term" value="P:DNA integration"/>
    <property type="evidence" value="ECO:0007669"/>
    <property type="project" value="InterPro"/>
</dbReference>
<dbReference type="EMBL" id="CACVBM020000987">
    <property type="protein sequence ID" value="CAA7025130.1"/>
    <property type="molecule type" value="Genomic_DNA"/>
</dbReference>
<dbReference type="InterPro" id="IPR036397">
    <property type="entry name" value="RNaseH_sf"/>
</dbReference>
<dbReference type="InterPro" id="IPR057670">
    <property type="entry name" value="SH3_retrovirus"/>
</dbReference>
<protein>
    <recommendedName>
        <fullName evidence="2">Integrase catalytic domain-containing protein</fullName>
    </recommendedName>
</protein>
<keyword evidence="4" id="KW-1185">Reference proteome</keyword>
<dbReference type="Proteomes" id="UP000467841">
    <property type="component" value="Unassembled WGS sequence"/>
</dbReference>
<evidence type="ECO:0000313" key="3">
    <source>
        <dbReference type="EMBL" id="CAA7025130.1"/>
    </source>
</evidence>
<accession>A0A6D2IA79</accession>
<comment type="caution">
    <text evidence="3">The sequence shown here is derived from an EMBL/GenBank/DDBJ whole genome shotgun (WGS) entry which is preliminary data.</text>
</comment>
<dbReference type="InterPro" id="IPR001584">
    <property type="entry name" value="Integrase_cat-core"/>
</dbReference>
<dbReference type="PANTHER" id="PTHR42648">
    <property type="entry name" value="TRANSPOSASE, PUTATIVE-RELATED"/>
    <property type="match status" value="1"/>
</dbReference>
<feature type="region of interest" description="Disordered" evidence="1">
    <location>
        <begin position="193"/>
        <end position="216"/>
    </location>
</feature>
<gene>
    <name evidence="3" type="ORF">MERR_LOCUS12365</name>
</gene>
<evidence type="ECO:0000256" key="1">
    <source>
        <dbReference type="SAM" id="MobiDB-lite"/>
    </source>
</evidence>
<dbReference type="SUPFAM" id="SSF53098">
    <property type="entry name" value="Ribonuclease H-like"/>
    <property type="match status" value="1"/>
</dbReference>
<evidence type="ECO:0000313" key="4">
    <source>
        <dbReference type="Proteomes" id="UP000467841"/>
    </source>
</evidence>
<dbReference type="OrthoDB" id="1938465at2759"/>
<dbReference type="PROSITE" id="PS50994">
    <property type="entry name" value="INTEGRASE"/>
    <property type="match status" value="1"/>
</dbReference>
<dbReference type="AlphaFoldDB" id="A0A6D2IA79"/>
<dbReference type="PANTHER" id="PTHR42648:SF26">
    <property type="entry name" value="INTEGRASE CATALYTIC DOMAIN-CONTAINING PROTEIN"/>
    <property type="match status" value="1"/>
</dbReference>
<dbReference type="GO" id="GO:0003676">
    <property type="term" value="F:nucleic acid binding"/>
    <property type="evidence" value="ECO:0007669"/>
    <property type="project" value="InterPro"/>
</dbReference>
<dbReference type="InterPro" id="IPR039537">
    <property type="entry name" value="Retrotran_Ty1/copia-like"/>
</dbReference>